<evidence type="ECO:0000256" key="1">
    <source>
        <dbReference type="ARBA" id="ARBA00007806"/>
    </source>
</evidence>
<dbReference type="EMBL" id="LJIJ01000282">
    <property type="protein sequence ID" value="ODM99434.1"/>
    <property type="molecule type" value="Genomic_DNA"/>
</dbReference>
<feature type="region of interest" description="Disordered" evidence="3">
    <location>
        <begin position="24"/>
        <end position="177"/>
    </location>
</feature>
<protein>
    <recommendedName>
        <fullName evidence="9">Family 31 glucosidase KIAA1161</fullName>
    </recommendedName>
</protein>
<dbReference type="InterPro" id="IPR000322">
    <property type="entry name" value="Glyco_hydro_31_TIM"/>
</dbReference>
<dbReference type="STRING" id="48709.A0A1D2N302"/>
<keyword evidence="4" id="KW-0472">Membrane</keyword>
<dbReference type="Pfam" id="PF01055">
    <property type="entry name" value="Glyco_hydro_31_2nd"/>
    <property type="match status" value="2"/>
</dbReference>
<dbReference type="InterPro" id="IPR050985">
    <property type="entry name" value="Alpha-glycosidase_related"/>
</dbReference>
<feature type="compositionally biased region" description="Basic residues" evidence="3">
    <location>
        <begin position="93"/>
        <end position="106"/>
    </location>
</feature>
<feature type="transmembrane region" description="Helical" evidence="4">
    <location>
        <begin position="205"/>
        <end position="226"/>
    </location>
</feature>
<feature type="region of interest" description="Disordered" evidence="3">
    <location>
        <begin position="766"/>
        <end position="788"/>
    </location>
</feature>
<keyword evidence="2" id="KW-0378">Hydrolase</keyword>
<comment type="caution">
    <text evidence="7">The sequence shown here is derived from an EMBL/GenBank/DDBJ whole genome shotgun (WGS) entry which is preliminary data.</text>
</comment>
<dbReference type="Proteomes" id="UP000094527">
    <property type="component" value="Unassembled WGS sequence"/>
</dbReference>
<keyword evidence="8" id="KW-1185">Reference proteome</keyword>
<name>A0A1D2N302_ORCCI</name>
<evidence type="ECO:0008006" key="9">
    <source>
        <dbReference type="Google" id="ProtNLM"/>
    </source>
</evidence>
<keyword evidence="4" id="KW-0812">Transmembrane</keyword>
<feature type="domain" description="Glycoside hydrolase family 31 TIM barrel" evidence="5">
    <location>
        <begin position="726"/>
        <end position="824"/>
    </location>
</feature>
<feature type="domain" description="Glycoside hydrolase family 31 TIM barrel" evidence="5">
    <location>
        <begin position="543"/>
        <end position="678"/>
    </location>
</feature>
<evidence type="ECO:0000256" key="4">
    <source>
        <dbReference type="SAM" id="Phobius"/>
    </source>
</evidence>
<dbReference type="SUPFAM" id="SSF51445">
    <property type="entry name" value="(Trans)glycosidases"/>
    <property type="match status" value="1"/>
</dbReference>
<feature type="compositionally biased region" description="Low complexity" evidence="3">
    <location>
        <begin position="166"/>
        <end position="177"/>
    </location>
</feature>
<dbReference type="Pfam" id="PF21365">
    <property type="entry name" value="Glyco_hydro_31_3rd"/>
    <property type="match status" value="1"/>
</dbReference>
<dbReference type="GO" id="GO:0005975">
    <property type="term" value="P:carbohydrate metabolic process"/>
    <property type="evidence" value="ECO:0007669"/>
    <property type="project" value="InterPro"/>
</dbReference>
<evidence type="ECO:0000313" key="8">
    <source>
        <dbReference type="Proteomes" id="UP000094527"/>
    </source>
</evidence>
<dbReference type="OrthoDB" id="10070917at2759"/>
<evidence type="ECO:0000256" key="2">
    <source>
        <dbReference type="RuleBase" id="RU361185"/>
    </source>
</evidence>
<feature type="compositionally biased region" description="Low complexity" evidence="3">
    <location>
        <begin position="766"/>
        <end position="779"/>
    </location>
</feature>
<dbReference type="InterPro" id="IPR048395">
    <property type="entry name" value="Glyco_hydro_31_C"/>
</dbReference>
<feature type="compositionally biased region" description="Acidic residues" evidence="3">
    <location>
        <begin position="111"/>
        <end position="120"/>
    </location>
</feature>
<keyword evidence="2" id="KW-0326">Glycosidase</keyword>
<evidence type="ECO:0000313" key="7">
    <source>
        <dbReference type="EMBL" id="ODM99434.1"/>
    </source>
</evidence>
<dbReference type="AlphaFoldDB" id="A0A1D2N302"/>
<evidence type="ECO:0000256" key="3">
    <source>
        <dbReference type="SAM" id="MobiDB-lite"/>
    </source>
</evidence>
<evidence type="ECO:0000259" key="6">
    <source>
        <dbReference type="Pfam" id="PF21365"/>
    </source>
</evidence>
<organism evidence="7 8">
    <name type="scientific">Orchesella cincta</name>
    <name type="common">Springtail</name>
    <name type="synonym">Podura cincta</name>
    <dbReference type="NCBI Taxonomy" id="48709"/>
    <lineage>
        <taxon>Eukaryota</taxon>
        <taxon>Metazoa</taxon>
        <taxon>Ecdysozoa</taxon>
        <taxon>Arthropoda</taxon>
        <taxon>Hexapoda</taxon>
        <taxon>Collembola</taxon>
        <taxon>Entomobryomorpha</taxon>
        <taxon>Entomobryoidea</taxon>
        <taxon>Orchesellidae</taxon>
        <taxon>Orchesellinae</taxon>
        <taxon>Orchesella</taxon>
    </lineage>
</organism>
<comment type="similarity">
    <text evidence="1 2">Belongs to the glycosyl hydrolase 31 family.</text>
</comment>
<keyword evidence="4" id="KW-1133">Transmembrane helix</keyword>
<dbReference type="CDD" id="cd06592">
    <property type="entry name" value="GH31_NET37"/>
    <property type="match status" value="1"/>
</dbReference>
<gene>
    <name evidence="7" type="ORF">Ocin01_07257</name>
</gene>
<accession>A0A1D2N302</accession>
<dbReference type="SUPFAM" id="SSF51011">
    <property type="entry name" value="Glycosyl hydrolase domain"/>
    <property type="match status" value="1"/>
</dbReference>
<dbReference type="GO" id="GO:0004553">
    <property type="term" value="F:hydrolase activity, hydrolyzing O-glycosyl compounds"/>
    <property type="evidence" value="ECO:0007669"/>
    <property type="project" value="InterPro"/>
</dbReference>
<reference evidence="7 8" key="1">
    <citation type="journal article" date="2016" name="Genome Biol. Evol.">
        <title>Gene Family Evolution Reflects Adaptation to Soil Environmental Stressors in the Genome of the Collembolan Orchesella cincta.</title>
        <authorList>
            <person name="Faddeeva-Vakhrusheva A."/>
            <person name="Derks M.F."/>
            <person name="Anvar S.Y."/>
            <person name="Agamennone V."/>
            <person name="Suring W."/>
            <person name="Smit S."/>
            <person name="van Straalen N.M."/>
            <person name="Roelofs D."/>
        </authorList>
    </citation>
    <scope>NUCLEOTIDE SEQUENCE [LARGE SCALE GENOMIC DNA]</scope>
    <source>
        <tissue evidence="7">Mixed pool</tissue>
    </source>
</reference>
<dbReference type="InterPro" id="IPR013780">
    <property type="entry name" value="Glyco_hydro_b"/>
</dbReference>
<dbReference type="Gene3D" id="3.20.20.80">
    <property type="entry name" value="Glycosidases"/>
    <property type="match status" value="1"/>
</dbReference>
<dbReference type="Gene3D" id="2.60.40.1180">
    <property type="entry name" value="Golgi alpha-mannosidase II"/>
    <property type="match status" value="1"/>
</dbReference>
<dbReference type="PANTHER" id="PTHR43053">
    <property type="entry name" value="GLYCOSIDASE FAMILY 31"/>
    <property type="match status" value="1"/>
</dbReference>
<dbReference type="PANTHER" id="PTHR43053:SF6">
    <property type="entry name" value="SITS-BINDING PROTEIN"/>
    <property type="match status" value="1"/>
</dbReference>
<dbReference type="OMA" id="PFHCLED"/>
<proteinExistence type="inferred from homology"/>
<sequence length="945" mass="105703">MKTQTAPPINSSFDDLVEAGVADASPQVVQKNGGRRVGVQTHVPGRHPGGPPGVTISGFQTNSDTDDDPGSELSEPEFASTRVNLNPSPTGHSKSRNGKSGGKRVRTRTDTDEDDDDDDFSTQLRPLALRRKGSVAPTPIRIINSNYNQPSPPGEGGGGDGDYSEKGQASPTPSATSISSLLREKLGQVPIPGMFRNKKPKEYKLQAFVAVLFLSIILLVGSIYIIHKEKELQKSYFDRIRFSSKDRRIRVTNIQDRIVLTGVLGVNLNPRDKPWPCLPENQRENETCLEWMGKARLFLKTKAPPPKGISPGSISTHLEFSTDGINTMNGNGNNNNILCYGIYWEALNAQFPLQDCYDMGEQRGGYFYGGGEMERDQWPLNKTVVPYLPFVTGTKVETDGVFQWGRSLRRYYVNSEGAAIKITDKSPLFVSINHPEPKKICFGAAHDGFGFPEEIDEVNGFKLPFLNYTICTAENVLEISKRLADKDIWERLKHEDAQLTYSMATSPIWKIRPEVLDHGNQSDVALLNHTDKIAGIHSSEGFILLDETWQKYIGDLEADTDRFMNLAETFNITKRRGFRIALTTGPFFSTQSSNYVEGLERGVWITEKSRENSGHPSRHVPALTQYDKWNSVAVLDVTKSESRSWLYDKVKGLAEKYGIDALYADMGTTSDLPEYYQYSERVPSSDHAKDMLLQTIRSIPHLSTIGVSSAVKLPKPPTFVGLSPTESSWQGLQTVIPNILTLGLAGFPFLIPGSIGGDFFVQTKKNNNNNEATNDTTTTPSPPPSPPQVLPERELYIRWLQLAHFLPVVQYSFLPNDYDEEVINIATELQKDRKLKISKFLKKAMDEALTTGMPIIRPLWMIDPLDSNCLKISDEFAIGEDIIVAPILRSNSTERDIYLPRGIWKDEVERSSTKGERWLHNYKAKHNQIPYFIKLPDTGQILSRK</sequence>
<feature type="compositionally biased region" description="Polar residues" evidence="3">
    <location>
        <begin position="81"/>
        <end position="92"/>
    </location>
</feature>
<evidence type="ECO:0000259" key="5">
    <source>
        <dbReference type="Pfam" id="PF01055"/>
    </source>
</evidence>
<dbReference type="InterPro" id="IPR017853">
    <property type="entry name" value="GH"/>
</dbReference>
<feature type="domain" description="Glycosyl hydrolase family 31 C-terminal" evidence="6">
    <location>
        <begin position="852"/>
        <end position="934"/>
    </location>
</feature>